<dbReference type="AlphaFoldDB" id="A0A520KTI8"/>
<dbReference type="InterPro" id="IPR036186">
    <property type="entry name" value="Serpin_sf"/>
</dbReference>
<dbReference type="EMBL" id="RXIF01000003">
    <property type="protein sequence ID" value="RZN65260.1"/>
    <property type="molecule type" value="Genomic_DNA"/>
</dbReference>
<protein>
    <submittedName>
        <fullName evidence="1">Uncharacterized protein</fullName>
    </submittedName>
</protein>
<dbReference type="InterPro" id="IPR042178">
    <property type="entry name" value="Serpin_sf_1"/>
</dbReference>
<gene>
    <name evidence="1" type="ORF">EF806_01710</name>
</gene>
<dbReference type="SUPFAM" id="SSF56574">
    <property type="entry name" value="Serpins"/>
    <property type="match status" value="1"/>
</dbReference>
<comment type="caution">
    <text evidence="1">The sequence shown here is derived from an EMBL/GenBank/DDBJ whole genome shotgun (WGS) entry which is preliminary data.</text>
</comment>
<name>A0A520KTI8_METT2</name>
<reference evidence="1 2" key="1">
    <citation type="journal article" date="2019" name="Nat. Microbiol.">
        <title>Wide diversity of methane and short-chain alkane metabolisms in uncultured archaea.</title>
        <authorList>
            <person name="Borrel G."/>
            <person name="Adam P.S."/>
            <person name="McKay L.J."/>
            <person name="Chen L.X."/>
            <person name="Sierra-Garcia I.N."/>
            <person name="Sieber C.M."/>
            <person name="Letourneur Q."/>
            <person name="Ghozlane A."/>
            <person name="Andersen G.L."/>
            <person name="Li W.J."/>
            <person name="Hallam S.J."/>
            <person name="Muyzer G."/>
            <person name="de Oliveira V.M."/>
            <person name="Inskeep W.P."/>
            <person name="Banfield J.F."/>
            <person name="Gribaldo S."/>
        </authorList>
    </citation>
    <scope>NUCLEOTIDE SEQUENCE [LARGE SCALE GENOMIC DNA]</scope>
    <source>
        <strain evidence="1">NM1a</strain>
    </source>
</reference>
<dbReference type="Gene3D" id="3.30.497.10">
    <property type="entry name" value="Antithrombin, subunit I, domain 2"/>
    <property type="match status" value="1"/>
</dbReference>
<sequence length="57" mass="6243">MIICPYAGADDSGWAPEGTDRVVDANNLFALDLFSQLKNKSNIFFLPYSISVALTMT</sequence>
<evidence type="ECO:0000313" key="1">
    <source>
        <dbReference type="EMBL" id="RZN65260.1"/>
    </source>
</evidence>
<organism evidence="1 2">
    <name type="scientific">Methanoliparum thermophilum</name>
    <dbReference type="NCBI Taxonomy" id="2491083"/>
    <lineage>
        <taxon>Archaea</taxon>
        <taxon>Methanobacteriati</taxon>
        <taxon>Methanobacteriota</taxon>
        <taxon>Candidatus Methanoliparia</taxon>
        <taxon>Candidatus Methanoliparales</taxon>
        <taxon>Candidatus Methanoliparaceae</taxon>
        <taxon>Candidatus Methanoliparum</taxon>
    </lineage>
</organism>
<accession>A0A520KTI8</accession>
<proteinExistence type="predicted"/>
<dbReference type="Proteomes" id="UP000317158">
    <property type="component" value="Unassembled WGS sequence"/>
</dbReference>
<evidence type="ECO:0000313" key="2">
    <source>
        <dbReference type="Proteomes" id="UP000317158"/>
    </source>
</evidence>